<evidence type="ECO:0000313" key="2">
    <source>
        <dbReference type="EMBL" id="KAF2400631.1"/>
    </source>
</evidence>
<sequence>MVEVYIFGAMYCFYYILFLVFTTTTSQSPFSLPHSVFRIPLVAELTCLCYAPPHSRGLSLWLFLLTSVVIPPPLSLALLLLLPPPPHSPSHIYKTTILTWPSSCGIHRGKYFTRRIGNCTDGLGLSRLL</sequence>
<name>A0A6G1HXJ5_9PEZI</name>
<keyword evidence="3" id="KW-1185">Reference proteome</keyword>
<evidence type="ECO:0000256" key="1">
    <source>
        <dbReference type="SAM" id="Phobius"/>
    </source>
</evidence>
<dbReference type="EMBL" id="ML996694">
    <property type="protein sequence ID" value="KAF2400631.1"/>
    <property type="molecule type" value="Genomic_DNA"/>
</dbReference>
<feature type="transmembrane region" description="Helical" evidence="1">
    <location>
        <begin position="6"/>
        <end position="24"/>
    </location>
</feature>
<gene>
    <name evidence="2" type="ORF">EJ06DRAFT_401167</name>
</gene>
<dbReference type="Proteomes" id="UP000799640">
    <property type="component" value="Unassembled WGS sequence"/>
</dbReference>
<protein>
    <submittedName>
        <fullName evidence="2">Uncharacterized protein</fullName>
    </submittedName>
</protein>
<evidence type="ECO:0000313" key="3">
    <source>
        <dbReference type="Proteomes" id="UP000799640"/>
    </source>
</evidence>
<keyword evidence="1" id="KW-1133">Transmembrane helix</keyword>
<proteinExistence type="predicted"/>
<accession>A0A6G1HXJ5</accession>
<feature type="transmembrane region" description="Helical" evidence="1">
    <location>
        <begin position="59"/>
        <end position="82"/>
    </location>
</feature>
<dbReference type="AlphaFoldDB" id="A0A6G1HXJ5"/>
<keyword evidence="1" id="KW-0472">Membrane</keyword>
<organism evidence="2 3">
    <name type="scientific">Trichodelitschia bisporula</name>
    <dbReference type="NCBI Taxonomy" id="703511"/>
    <lineage>
        <taxon>Eukaryota</taxon>
        <taxon>Fungi</taxon>
        <taxon>Dikarya</taxon>
        <taxon>Ascomycota</taxon>
        <taxon>Pezizomycotina</taxon>
        <taxon>Dothideomycetes</taxon>
        <taxon>Dothideomycetes incertae sedis</taxon>
        <taxon>Phaeotrichales</taxon>
        <taxon>Phaeotrichaceae</taxon>
        <taxon>Trichodelitschia</taxon>
    </lineage>
</organism>
<reference evidence="2" key="1">
    <citation type="journal article" date="2020" name="Stud. Mycol.">
        <title>101 Dothideomycetes genomes: a test case for predicting lifestyles and emergence of pathogens.</title>
        <authorList>
            <person name="Haridas S."/>
            <person name="Albert R."/>
            <person name="Binder M."/>
            <person name="Bloem J."/>
            <person name="Labutti K."/>
            <person name="Salamov A."/>
            <person name="Andreopoulos B."/>
            <person name="Baker S."/>
            <person name="Barry K."/>
            <person name="Bills G."/>
            <person name="Bluhm B."/>
            <person name="Cannon C."/>
            <person name="Castanera R."/>
            <person name="Culley D."/>
            <person name="Daum C."/>
            <person name="Ezra D."/>
            <person name="Gonzalez J."/>
            <person name="Henrissat B."/>
            <person name="Kuo A."/>
            <person name="Liang C."/>
            <person name="Lipzen A."/>
            <person name="Lutzoni F."/>
            <person name="Magnuson J."/>
            <person name="Mondo S."/>
            <person name="Nolan M."/>
            <person name="Ohm R."/>
            <person name="Pangilinan J."/>
            <person name="Park H.-J."/>
            <person name="Ramirez L."/>
            <person name="Alfaro M."/>
            <person name="Sun H."/>
            <person name="Tritt A."/>
            <person name="Yoshinaga Y."/>
            <person name="Zwiers L.-H."/>
            <person name="Turgeon B."/>
            <person name="Goodwin S."/>
            <person name="Spatafora J."/>
            <person name="Crous P."/>
            <person name="Grigoriev I."/>
        </authorList>
    </citation>
    <scope>NUCLEOTIDE SEQUENCE</scope>
    <source>
        <strain evidence="2">CBS 262.69</strain>
    </source>
</reference>
<keyword evidence="1" id="KW-0812">Transmembrane</keyword>